<feature type="non-terminal residue" evidence="2">
    <location>
        <position position="1"/>
    </location>
</feature>
<dbReference type="GO" id="GO:0003824">
    <property type="term" value="F:catalytic activity"/>
    <property type="evidence" value="ECO:0007669"/>
    <property type="project" value="InterPro"/>
</dbReference>
<gene>
    <name evidence="2" type="ORF">S03H2_30561</name>
</gene>
<evidence type="ECO:0000313" key="2">
    <source>
        <dbReference type="EMBL" id="GAH57098.1"/>
    </source>
</evidence>
<dbReference type="InterPro" id="IPR041147">
    <property type="entry name" value="GH38_C"/>
</dbReference>
<proteinExistence type="predicted"/>
<dbReference type="InterPro" id="IPR011013">
    <property type="entry name" value="Gal_mutarotase_sf_dom"/>
</dbReference>
<dbReference type="SUPFAM" id="SSF74650">
    <property type="entry name" value="Galactose mutarotase-like"/>
    <property type="match status" value="1"/>
</dbReference>
<dbReference type="GO" id="GO:0030246">
    <property type="term" value="F:carbohydrate binding"/>
    <property type="evidence" value="ECO:0007669"/>
    <property type="project" value="InterPro"/>
</dbReference>
<dbReference type="AlphaFoldDB" id="X1IHR8"/>
<dbReference type="Gene3D" id="2.60.40.2220">
    <property type="match status" value="1"/>
</dbReference>
<sequence length="123" mass="13501">VGYPDMLTGSQLNESVSFFNLTPDNVILTVLKKAEDSSGYVVRFYEASDTDISVRLAFNFPKSIGLMHRSNLLEDNTESLPVSNNALSMNILGFAIETVKFSFSGNQPPSAVAAPIRPTERNR</sequence>
<name>X1IHR8_9ZZZZ</name>
<protein>
    <recommendedName>
        <fullName evidence="1">Glycosyl hydrolases family 38 C-terminal domain-containing protein</fullName>
    </recommendedName>
</protein>
<organism evidence="2">
    <name type="scientific">marine sediment metagenome</name>
    <dbReference type="NCBI Taxonomy" id="412755"/>
    <lineage>
        <taxon>unclassified sequences</taxon>
        <taxon>metagenomes</taxon>
        <taxon>ecological metagenomes</taxon>
    </lineage>
</organism>
<reference evidence="2" key="1">
    <citation type="journal article" date="2014" name="Front. Microbiol.">
        <title>High frequency of phylogenetically diverse reductive dehalogenase-homologous genes in deep subseafloor sedimentary metagenomes.</title>
        <authorList>
            <person name="Kawai M."/>
            <person name="Futagami T."/>
            <person name="Toyoda A."/>
            <person name="Takaki Y."/>
            <person name="Nishi S."/>
            <person name="Hori S."/>
            <person name="Arai W."/>
            <person name="Tsubouchi T."/>
            <person name="Morono Y."/>
            <person name="Uchiyama I."/>
            <person name="Ito T."/>
            <person name="Fujiyama A."/>
            <person name="Inagaki F."/>
            <person name="Takami H."/>
        </authorList>
    </citation>
    <scope>NUCLEOTIDE SEQUENCE</scope>
    <source>
        <strain evidence="2">Expedition CK06-06</strain>
    </source>
</reference>
<dbReference type="Pfam" id="PF17677">
    <property type="entry name" value="Glyco_hydro38C2"/>
    <property type="match status" value="1"/>
</dbReference>
<feature type="domain" description="Glycosyl hydrolases family 38 C-terminal" evidence="1">
    <location>
        <begin position="25"/>
        <end position="99"/>
    </location>
</feature>
<dbReference type="GO" id="GO:0005975">
    <property type="term" value="P:carbohydrate metabolic process"/>
    <property type="evidence" value="ECO:0007669"/>
    <property type="project" value="InterPro"/>
</dbReference>
<dbReference type="EMBL" id="BARU01018489">
    <property type="protein sequence ID" value="GAH57098.1"/>
    <property type="molecule type" value="Genomic_DNA"/>
</dbReference>
<comment type="caution">
    <text evidence="2">The sequence shown here is derived from an EMBL/GenBank/DDBJ whole genome shotgun (WGS) entry which is preliminary data.</text>
</comment>
<evidence type="ECO:0000259" key="1">
    <source>
        <dbReference type="Pfam" id="PF17677"/>
    </source>
</evidence>
<accession>X1IHR8</accession>